<protein>
    <submittedName>
        <fullName evidence="1">Uncharacterized protein</fullName>
    </submittedName>
</protein>
<proteinExistence type="predicted"/>
<dbReference type="EMBL" id="FOAD01000001">
    <property type="protein sequence ID" value="SEK59168.1"/>
    <property type="molecule type" value="Genomic_DNA"/>
</dbReference>
<accession>A0A1H7I9Q5</accession>
<name>A0A1H7I9Q5_HALLR</name>
<evidence type="ECO:0000313" key="2">
    <source>
        <dbReference type="Proteomes" id="UP000183894"/>
    </source>
</evidence>
<gene>
    <name evidence="1" type="ORF">SAMN04488691_101826</name>
</gene>
<evidence type="ECO:0000313" key="1">
    <source>
        <dbReference type="EMBL" id="SEK59168.1"/>
    </source>
</evidence>
<dbReference type="Proteomes" id="UP000183894">
    <property type="component" value="Unassembled WGS sequence"/>
</dbReference>
<reference evidence="1 2" key="1">
    <citation type="submission" date="2016-10" db="EMBL/GenBank/DDBJ databases">
        <authorList>
            <person name="de Groot N.N."/>
        </authorList>
    </citation>
    <scope>NUCLEOTIDE SEQUENCE [LARGE SCALE GENOMIC DNA]</scope>
    <source>
        <strain evidence="1 2">CDM_5</strain>
    </source>
</reference>
<organism evidence="1 2">
    <name type="scientific">Haloferax larsenii</name>
    <dbReference type="NCBI Taxonomy" id="302484"/>
    <lineage>
        <taxon>Archaea</taxon>
        <taxon>Methanobacteriati</taxon>
        <taxon>Methanobacteriota</taxon>
        <taxon>Stenosarchaea group</taxon>
        <taxon>Halobacteria</taxon>
        <taxon>Halobacteriales</taxon>
        <taxon>Haloferacaceae</taxon>
        <taxon>Haloferax</taxon>
    </lineage>
</organism>
<dbReference type="AlphaFoldDB" id="A0A1H7I9Q5"/>
<sequence length="131" mass="13927">MGIRTTICGPFGRLWGCSGGSKSVRVAFRRPAVFTPDDDVAACSRPNAGVDARSEIGIALVTGESAELRGKAASVALCDTASETYVLAREVSVALGGRLAGELMESLDALFRDGHDRWGEGARQRRSELRE</sequence>